<organism evidence="2 3">
    <name type="scientific">Thraustotheca clavata</name>
    <dbReference type="NCBI Taxonomy" id="74557"/>
    <lineage>
        <taxon>Eukaryota</taxon>
        <taxon>Sar</taxon>
        <taxon>Stramenopiles</taxon>
        <taxon>Oomycota</taxon>
        <taxon>Saprolegniomycetes</taxon>
        <taxon>Saprolegniales</taxon>
        <taxon>Achlyaceae</taxon>
        <taxon>Thraustotheca</taxon>
    </lineage>
</organism>
<comment type="caution">
    <text evidence="2">The sequence shown here is derived from an EMBL/GenBank/DDBJ whole genome shotgun (WGS) entry which is preliminary data.</text>
</comment>
<sequence length="244" mass="27856">MALFSITSMLNAVQPEESSSSDESQGTPTKHPHGRKRQRDLQIVTNLASEVMNLESKLWDMKHAVDKKIQTATTWERSARLEAINRHTLEVQHRNLQQTVLAHCKMIHSLQSHLLKSSSLSTIPSKRPRIHYFNNEPRSKQLLEDSSSSSLTEEMPPVKPNCAVKLASLNNEVQQLHSTLFSLLQRLKQKVQQASPWELNARQETLDMHSAIVENRNLKAVLEEYMKYITALRFLVLKCPMAGD</sequence>
<evidence type="ECO:0000256" key="1">
    <source>
        <dbReference type="SAM" id="MobiDB-lite"/>
    </source>
</evidence>
<evidence type="ECO:0000313" key="3">
    <source>
        <dbReference type="Proteomes" id="UP000243217"/>
    </source>
</evidence>
<dbReference type="OrthoDB" id="68882at2759"/>
<name>A0A1V9ZSB3_9STRA</name>
<keyword evidence="3" id="KW-1185">Reference proteome</keyword>
<feature type="region of interest" description="Disordered" evidence="1">
    <location>
        <begin position="137"/>
        <end position="156"/>
    </location>
</feature>
<proteinExistence type="predicted"/>
<dbReference type="EMBL" id="JNBS01001681">
    <property type="protein sequence ID" value="OQS00932.1"/>
    <property type="molecule type" value="Genomic_DNA"/>
</dbReference>
<protein>
    <submittedName>
        <fullName evidence="2">Uncharacterized protein</fullName>
    </submittedName>
</protein>
<dbReference type="Proteomes" id="UP000243217">
    <property type="component" value="Unassembled WGS sequence"/>
</dbReference>
<evidence type="ECO:0000313" key="2">
    <source>
        <dbReference type="EMBL" id="OQS00932.1"/>
    </source>
</evidence>
<dbReference type="AlphaFoldDB" id="A0A1V9ZSB3"/>
<reference evidence="2 3" key="1">
    <citation type="journal article" date="2014" name="Genome Biol. Evol.">
        <title>The secreted proteins of Achlya hypogyna and Thraustotheca clavata identify the ancestral oomycete secretome and reveal gene acquisitions by horizontal gene transfer.</title>
        <authorList>
            <person name="Misner I."/>
            <person name="Blouin N."/>
            <person name="Leonard G."/>
            <person name="Richards T.A."/>
            <person name="Lane C.E."/>
        </authorList>
    </citation>
    <scope>NUCLEOTIDE SEQUENCE [LARGE SCALE GENOMIC DNA]</scope>
    <source>
        <strain evidence="2 3">ATCC 34112</strain>
    </source>
</reference>
<feature type="region of interest" description="Disordered" evidence="1">
    <location>
        <begin position="11"/>
        <end position="39"/>
    </location>
</feature>
<accession>A0A1V9ZSB3</accession>
<gene>
    <name evidence="2" type="ORF">THRCLA_05814</name>
</gene>